<dbReference type="Gene3D" id="3.30.420.130">
    <property type="entry name" value="Dinitrogenase iron-molybdenum cofactor biosynthesis domain"/>
    <property type="match status" value="1"/>
</dbReference>
<dbReference type="InterPro" id="IPR003731">
    <property type="entry name" value="Di-Nase_FeMo-co_biosynth"/>
</dbReference>
<feature type="domain" description="Dinitrogenase iron-molybdenum cofactor biosynthesis" evidence="2">
    <location>
        <begin position="10"/>
        <end position="92"/>
    </location>
</feature>
<organism evidence="3 4">
    <name type="scientific">Shewanella hanedai</name>
    <name type="common">Alteromonas hanedai</name>
    <dbReference type="NCBI Taxonomy" id="25"/>
    <lineage>
        <taxon>Bacteria</taxon>
        <taxon>Pseudomonadati</taxon>
        <taxon>Pseudomonadota</taxon>
        <taxon>Gammaproteobacteria</taxon>
        <taxon>Alteromonadales</taxon>
        <taxon>Shewanellaceae</taxon>
        <taxon>Shewanella</taxon>
    </lineage>
</organism>
<gene>
    <name evidence="3" type="ORF">FN961_04925</name>
</gene>
<comment type="caution">
    <text evidence="3">The sequence shown here is derived from an EMBL/GenBank/DDBJ whole genome shotgun (WGS) entry which is preliminary data.</text>
</comment>
<reference evidence="4" key="1">
    <citation type="submission" date="2019-07" db="EMBL/GenBank/DDBJ databases">
        <title>Shewanella sp. YLB-08 draft genomic sequence.</title>
        <authorList>
            <person name="Yu L."/>
        </authorList>
    </citation>
    <scope>NUCLEOTIDE SEQUENCE [LARGE SCALE GENOMIC DNA]</scope>
    <source>
        <strain evidence="4">JCM 20706</strain>
    </source>
</reference>
<accession>A0A553JSH0</accession>
<sequence>MIIAVPLSRGRLASHFTKAKEIAFYNEQQQLIARFDNPALAGSCSAKKAMLTLIKDQGTSIVLVEEIGQRILGKLLAAGISVSRCNRNMELTELFSAAIDLSRRLVDVEQGRECLNHEKKGGCGSGCGGSAGGCGCSSKKSEPNLLSQLAPQLNDKPVTFAGFRPL</sequence>
<dbReference type="AlphaFoldDB" id="A0A553JSH0"/>
<dbReference type="InterPro" id="IPR036105">
    <property type="entry name" value="DiNase_FeMo-co_biosyn_sf"/>
</dbReference>
<evidence type="ECO:0000313" key="3">
    <source>
        <dbReference type="EMBL" id="TRY15408.1"/>
    </source>
</evidence>
<name>A0A553JSH0_SHEHA</name>
<evidence type="ECO:0000259" key="2">
    <source>
        <dbReference type="Pfam" id="PF02579"/>
    </source>
</evidence>
<evidence type="ECO:0000313" key="4">
    <source>
        <dbReference type="Proteomes" id="UP000318126"/>
    </source>
</evidence>
<dbReference type="OrthoDB" id="6215304at2"/>
<keyword evidence="1" id="KW-0535">Nitrogen fixation</keyword>
<evidence type="ECO:0000256" key="1">
    <source>
        <dbReference type="ARBA" id="ARBA00023231"/>
    </source>
</evidence>
<dbReference type="RefSeq" id="WP_143563440.1">
    <property type="nucleotide sequence ID" value="NZ_BMPL01000009.1"/>
</dbReference>
<dbReference type="Pfam" id="PF02579">
    <property type="entry name" value="Nitro_FeMo-Co"/>
    <property type="match status" value="1"/>
</dbReference>
<proteinExistence type="predicted"/>
<protein>
    <submittedName>
        <fullName evidence="3">Dinitrogenase iron-molybdenum cofactor biosynthesis protein</fullName>
    </submittedName>
</protein>
<keyword evidence="4" id="KW-1185">Reference proteome</keyword>
<dbReference type="EMBL" id="VKGK01000004">
    <property type="protein sequence ID" value="TRY15408.1"/>
    <property type="molecule type" value="Genomic_DNA"/>
</dbReference>
<dbReference type="Proteomes" id="UP000318126">
    <property type="component" value="Unassembled WGS sequence"/>
</dbReference>
<dbReference type="SUPFAM" id="SSF53146">
    <property type="entry name" value="Nitrogenase accessory factor-like"/>
    <property type="match status" value="1"/>
</dbReference>